<dbReference type="Proteomes" id="UP001151699">
    <property type="component" value="Unassembled WGS sequence"/>
</dbReference>
<organism evidence="1 2">
    <name type="scientific">Pseudolycoriella hygida</name>
    <dbReference type="NCBI Taxonomy" id="35572"/>
    <lineage>
        <taxon>Eukaryota</taxon>
        <taxon>Metazoa</taxon>
        <taxon>Ecdysozoa</taxon>
        <taxon>Arthropoda</taxon>
        <taxon>Hexapoda</taxon>
        <taxon>Insecta</taxon>
        <taxon>Pterygota</taxon>
        <taxon>Neoptera</taxon>
        <taxon>Endopterygota</taxon>
        <taxon>Diptera</taxon>
        <taxon>Nematocera</taxon>
        <taxon>Sciaroidea</taxon>
        <taxon>Sciaridae</taxon>
        <taxon>Pseudolycoriella</taxon>
    </lineage>
</organism>
<feature type="non-terminal residue" evidence="1">
    <location>
        <position position="292"/>
    </location>
</feature>
<dbReference type="EMBL" id="WJQU01003199">
    <property type="protein sequence ID" value="KAJ6626786.1"/>
    <property type="molecule type" value="Genomic_DNA"/>
</dbReference>
<sequence>MYILLKLRRRKTGDIEELEKRHPLSENPMAADAVYFHGVSSDNCILALATAQRKNNRVNAFAILRIPEFSDQILVSPKWPDSTLIQTDNEYNDDRNYAVEGIKLTPIIPMRTWKLAYNGKLKFEKDSSKTFDVKIDAIWTTNLPYFNFDGEMDPKTIAKAMAMEPWSKEYFKNLERFHQTHYEQHGDVRGTATIDGKEYKIFTNSMRDHTVADLRDWKNFHRYAMHFLTLENGDRLTIGIICTPVMFSTLVVGFITKASLGVNHAITDCDFKLYQHGEEHDPPTDYAFTFWA</sequence>
<dbReference type="PANTHER" id="PTHR34717:SF1">
    <property type="entry name" value="EG:BACR7A4.20 PROTEIN"/>
    <property type="match status" value="1"/>
</dbReference>
<evidence type="ECO:0000313" key="2">
    <source>
        <dbReference type="Proteomes" id="UP001151699"/>
    </source>
</evidence>
<reference evidence="1" key="1">
    <citation type="submission" date="2022-07" db="EMBL/GenBank/DDBJ databases">
        <authorList>
            <person name="Trinca V."/>
            <person name="Uliana J.V.C."/>
            <person name="Torres T.T."/>
            <person name="Ward R.J."/>
            <person name="Monesi N."/>
        </authorList>
    </citation>
    <scope>NUCLEOTIDE SEQUENCE</scope>
    <source>
        <strain evidence="1">HSMRA1968</strain>
        <tissue evidence="1">Whole embryos</tissue>
    </source>
</reference>
<keyword evidence="2" id="KW-1185">Reference proteome</keyword>
<dbReference type="AlphaFoldDB" id="A0A9Q0MJA4"/>
<name>A0A9Q0MJA4_9DIPT</name>
<comment type="caution">
    <text evidence="1">The sequence shown here is derived from an EMBL/GenBank/DDBJ whole genome shotgun (WGS) entry which is preliminary data.</text>
</comment>
<accession>A0A9Q0MJA4</accession>
<gene>
    <name evidence="1" type="ORF">Bhyg_16348</name>
</gene>
<dbReference type="PANTHER" id="PTHR34717">
    <property type="entry name" value="EG:BACR7A4.20 PROTEIN"/>
    <property type="match status" value="1"/>
</dbReference>
<protein>
    <submittedName>
        <fullName evidence="1">Uncharacterized protein</fullName>
    </submittedName>
</protein>
<dbReference type="OrthoDB" id="5798273at2759"/>
<evidence type="ECO:0000313" key="1">
    <source>
        <dbReference type="EMBL" id="KAJ6626786.1"/>
    </source>
</evidence>
<proteinExistence type="predicted"/>